<gene>
    <name evidence="10" type="ORF">J6I44_01010</name>
</gene>
<evidence type="ECO:0000256" key="4">
    <source>
        <dbReference type="ARBA" id="ARBA00022692"/>
    </source>
</evidence>
<proteinExistence type="predicted"/>
<dbReference type="Gene3D" id="2.60.40.1120">
    <property type="entry name" value="Carboxypeptidase-like, regulatory domain"/>
    <property type="match status" value="1"/>
</dbReference>
<comment type="subcellular location">
    <subcellularLocation>
        <location evidence="1">Cell outer membrane</location>
        <topology evidence="1">Multi-pass membrane protein</topology>
    </subcellularLocation>
</comment>
<dbReference type="InterPro" id="IPR008969">
    <property type="entry name" value="CarboxyPept-like_regulatory"/>
</dbReference>
<dbReference type="InterPro" id="IPR037066">
    <property type="entry name" value="Plug_dom_sf"/>
</dbReference>
<keyword evidence="11" id="KW-1185">Reference proteome</keyword>
<dbReference type="EMBL" id="JAGGJA010000001">
    <property type="protein sequence ID" value="MCW9705407.1"/>
    <property type="molecule type" value="Genomic_DNA"/>
</dbReference>
<protein>
    <submittedName>
        <fullName evidence="10">TonB-dependent receptor</fullName>
    </submittedName>
</protein>
<dbReference type="Pfam" id="PF07715">
    <property type="entry name" value="Plug"/>
    <property type="match status" value="1"/>
</dbReference>
<keyword evidence="6" id="KW-0472">Membrane</keyword>
<comment type="caution">
    <text evidence="10">The sequence shown here is derived from an EMBL/GenBank/DDBJ whole genome shotgun (WGS) entry which is preliminary data.</text>
</comment>
<dbReference type="SUPFAM" id="SSF56935">
    <property type="entry name" value="Porins"/>
    <property type="match status" value="1"/>
</dbReference>
<keyword evidence="2" id="KW-0813">Transport</keyword>
<dbReference type="Proteomes" id="UP001207918">
    <property type="component" value="Unassembled WGS sequence"/>
</dbReference>
<evidence type="ECO:0000256" key="7">
    <source>
        <dbReference type="ARBA" id="ARBA00023237"/>
    </source>
</evidence>
<evidence type="ECO:0000256" key="3">
    <source>
        <dbReference type="ARBA" id="ARBA00022452"/>
    </source>
</evidence>
<dbReference type="RefSeq" id="WP_265764070.1">
    <property type="nucleotide sequence ID" value="NZ_JAGGJA010000001.1"/>
</dbReference>
<evidence type="ECO:0000313" key="11">
    <source>
        <dbReference type="Proteomes" id="UP001207918"/>
    </source>
</evidence>
<evidence type="ECO:0000256" key="1">
    <source>
        <dbReference type="ARBA" id="ARBA00004571"/>
    </source>
</evidence>
<keyword evidence="5 8" id="KW-0732">Signal</keyword>
<feature type="signal peptide" evidence="8">
    <location>
        <begin position="1"/>
        <end position="26"/>
    </location>
</feature>
<feature type="domain" description="TonB-dependent receptor plug" evidence="9">
    <location>
        <begin position="150"/>
        <end position="225"/>
    </location>
</feature>
<name>A0ABT3PHL9_9BACT</name>
<keyword evidence="4" id="KW-0812">Transmembrane</keyword>
<dbReference type="InterPro" id="IPR012910">
    <property type="entry name" value="Plug_dom"/>
</dbReference>
<evidence type="ECO:0000256" key="8">
    <source>
        <dbReference type="SAM" id="SignalP"/>
    </source>
</evidence>
<organism evidence="10 11">
    <name type="scientific">Fodinibius salsisoli</name>
    <dbReference type="NCBI Taxonomy" id="2820877"/>
    <lineage>
        <taxon>Bacteria</taxon>
        <taxon>Pseudomonadati</taxon>
        <taxon>Balneolota</taxon>
        <taxon>Balneolia</taxon>
        <taxon>Balneolales</taxon>
        <taxon>Balneolaceae</taxon>
        <taxon>Fodinibius</taxon>
    </lineage>
</organism>
<keyword evidence="3" id="KW-1134">Transmembrane beta strand</keyword>
<reference evidence="10 11" key="1">
    <citation type="submission" date="2021-03" db="EMBL/GenBank/DDBJ databases">
        <title>Aliifodinibius sp. nov., a new bacterium isolated from saline soil.</title>
        <authorList>
            <person name="Galisteo C."/>
            <person name="De La Haba R."/>
            <person name="Sanchez-Porro C."/>
            <person name="Ventosa A."/>
        </authorList>
    </citation>
    <scope>NUCLEOTIDE SEQUENCE [LARGE SCALE GENOMIC DNA]</scope>
    <source>
        <strain evidence="10 11">1BSP15-2V2</strain>
    </source>
</reference>
<dbReference type="PANTHER" id="PTHR30069:SF29">
    <property type="entry name" value="HEMOGLOBIN AND HEMOGLOBIN-HAPTOGLOBIN-BINDING PROTEIN 1-RELATED"/>
    <property type="match status" value="1"/>
</dbReference>
<evidence type="ECO:0000313" key="10">
    <source>
        <dbReference type="EMBL" id="MCW9705407.1"/>
    </source>
</evidence>
<feature type="chain" id="PRO_5047451450" evidence="8">
    <location>
        <begin position="27"/>
        <end position="753"/>
    </location>
</feature>
<evidence type="ECO:0000256" key="6">
    <source>
        <dbReference type="ARBA" id="ARBA00023136"/>
    </source>
</evidence>
<dbReference type="Gene3D" id="2.170.130.10">
    <property type="entry name" value="TonB-dependent receptor, plug domain"/>
    <property type="match status" value="1"/>
</dbReference>
<dbReference type="InterPro" id="IPR036942">
    <property type="entry name" value="Beta-barrel_TonB_sf"/>
</dbReference>
<dbReference type="InterPro" id="IPR039426">
    <property type="entry name" value="TonB-dep_rcpt-like"/>
</dbReference>
<evidence type="ECO:0000256" key="5">
    <source>
        <dbReference type="ARBA" id="ARBA00022729"/>
    </source>
</evidence>
<dbReference type="PANTHER" id="PTHR30069">
    <property type="entry name" value="TONB-DEPENDENT OUTER MEMBRANE RECEPTOR"/>
    <property type="match status" value="1"/>
</dbReference>
<accession>A0ABT3PHL9</accession>
<evidence type="ECO:0000256" key="2">
    <source>
        <dbReference type="ARBA" id="ARBA00022448"/>
    </source>
</evidence>
<evidence type="ECO:0000259" key="9">
    <source>
        <dbReference type="Pfam" id="PF07715"/>
    </source>
</evidence>
<keyword evidence="10" id="KW-0675">Receptor</keyword>
<dbReference type="Gene3D" id="2.40.170.20">
    <property type="entry name" value="TonB-dependent receptor, beta-barrel domain"/>
    <property type="match status" value="1"/>
</dbReference>
<keyword evidence="7" id="KW-0998">Cell outer membrane</keyword>
<dbReference type="Pfam" id="PF13715">
    <property type="entry name" value="CarbopepD_reg_2"/>
    <property type="match status" value="1"/>
</dbReference>
<sequence length="753" mass="83722">MQGIIKSLPILLCCALTLWKANHARAQQASIQGIITDAASGQPLEAANVFLKNLADETARGMATDGNGFYQISNIRPGTYLFRITFVGHIPYQDTLTLKANSRQNINIGLQTDTEELDEVVVSLKQTTQVEAGRQRLSASDLGRVPTPGGSGDLAGYLQTLPGVVSTGDRGGQLFIRGGTPAQNMVLIDGTLIYKPFHILGFFSAFPEDLVSGADFYAGGFGPEYTGQISSVIDVKMRDGDRNQTKGSASLSPFLGEVTIEGPLKKGKSSWIASTRRSLVEQTSSTILGEKQPLHFESQYLKMSFFGEGNSRCSMMGMRTYDRGRLDPVEDNVFKWRNLVLGGRCVVLPEGSDLLFDMNAGISHITNSAGSANNPERSARATRFNLDVKLTQYSGSIRFDYGGFLHVNSLNYDMSERFGGPQTDSEHLPSLGTFIQSTIPIGDKMQIKPGLALSYHRNNYPVSLEPRLRLSWHPWGNDQQSFHAAVGRYLQPISGITDRRDAGSVFTAWMPSPLGSSQMEAIHVLGGWNQSLDNGLNISVETYYKKLDHLPVSAWSSIARFTTDLALADGMSYGSDIRLEYAGNSWNAFLGYGYSHTEYETSQGHFDEWFGSSTQQYHPTHDRRHQLSSQLNVDLRSFTVGLSWQFGSGLPYTRPLGFDDLLRFKEKLPNVKEEYGTPRVIMNKPYNGRMPPFHRLDISLERSFRFANSQLTVKGGAMNTYNRTNLFYYDVYDHEQFNQLPIAPYLSLKFETH</sequence>
<dbReference type="SUPFAM" id="SSF49464">
    <property type="entry name" value="Carboxypeptidase regulatory domain-like"/>
    <property type="match status" value="1"/>
</dbReference>